<feature type="compositionally biased region" description="Basic and acidic residues" evidence="1">
    <location>
        <begin position="61"/>
        <end position="78"/>
    </location>
</feature>
<evidence type="ECO:0000313" key="2">
    <source>
        <dbReference type="EMBL" id="CAG6725774.1"/>
    </source>
</evidence>
<organism evidence="2">
    <name type="scientific">Cacopsylla melanoneura</name>
    <dbReference type="NCBI Taxonomy" id="428564"/>
    <lineage>
        <taxon>Eukaryota</taxon>
        <taxon>Metazoa</taxon>
        <taxon>Ecdysozoa</taxon>
        <taxon>Arthropoda</taxon>
        <taxon>Hexapoda</taxon>
        <taxon>Insecta</taxon>
        <taxon>Pterygota</taxon>
        <taxon>Neoptera</taxon>
        <taxon>Paraneoptera</taxon>
        <taxon>Hemiptera</taxon>
        <taxon>Sternorrhyncha</taxon>
        <taxon>Psylloidea</taxon>
        <taxon>Psyllidae</taxon>
        <taxon>Psyllinae</taxon>
        <taxon>Cacopsylla</taxon>
    </lineage>
</organism>
<sequence length="149" mass="17241">MGRWLPENRVIRTRQEKEEVTRNKLTNSLVAVVVPGGKPAWCLLDQGGWQQVQQVTHEKPRGLRFDPKGYKTQARDKGLQANKIYLSPESRDSKTNKRLGCNARSDGRVSERVPKGPAPTRDQQEQERIFQLFQNQQQKNQFKKDQLIC</sequence>
<name>A0A8D9DQN9_9HEMI</name>
<protein>
    <submittedName>
        <fullName evidence="2">Uncharacterized protein</fullName>
    </submittedName>
</protein>
<proteinExistence type="predicted"/>
<feature type="compositionally biased region" description="Basic and acidic residues" evidence="1">
    <location>
        <begin position="105"/>
        <end position="114"/>
    </location>
</feature>
<dbReference type="EMBL" id="HBUF01370147">
    <property type="protein sequence ID" value="CAG6725774.1"/>
    <property type="molecule type" value="Transcribed_RNA"/>
</dbReference>
<reference evidence="2" key="1">
    <citation type="submission" date="2021-05" db="EMBL/GenBank/DDBJ databases">
        <authorList>
            <person name="Alioto T."/>
            <person name="Alioto T."/>
            <person name="Gomez Garrido J."/>
        </authorList>
    </citation>
    <scope>NUCLEOTIDE SEQUENCE</scope>
</reference>
<evidence type="ECO:0000256" key="1">
    <source>
        <dbReference type="SAM" id="MobiDB-lite"/>
    </source>
</evidence>
<feature type="region of interest" description="Disordered" evidence="1">
    <location>
        <begin position="61"/>
        <end position="126"/>
    </location>
</feature>
<dbReference type="AlphaFoldDB" id="A0A8D9DQN9"/>
<accession>A0A8D9DQN9</accession>